<dbReference type="AlphaFoldDB" id="A0A0X8HEQ7"/>
<reference evidence="9 10" key="1">
    <citation type="journal article" date="2016" name="Genome Announc.">
        <title>Draft Genome Sequence of 'Halomonas chromatireducens' Strain AGD 8-3, a Haloalkaliphilic Chromate- and Selenite-Reducing Gammaproteobacterium.</title>
        <authorList>
            <person name="Sharko F.S."/>
            <person name="Shapovalova A.A."/>
            <person name="Tsygankova S.V."/>
            <person name="Komova A.V."/>
            <person name="Boulygina E.S."/>
            <person name="Teslyuk A.B."/>
            <person name="Gotovtsev P.M."/>
            <person name="Namsaraev Z.B."/>
            <person name="Khijniak T.V."/>
            <person name="Nedoluzhko A.V."/>
            <person name="Vasilov R.G."/>
        </authorList>
    </citation>
    <scope>NUCLEOTIDE SEQUENCE [LARGE SCALE GENOMIC DNA]</scope>
    <source>
        <strain evidence="9 10">AGD 8-3</strain>
    </source>
</reference>
<dbReference type="NCBIfam" id="NF009163">
    <property type="entry name" value="PRK12509.1"/>
    <property type="match status" value="1"/>
</dbReference>
<dbReference type="Proteomes" id="UP000063387">
    <property type="component" value="Chromosome"/>
</dbReference>
<gene>
    <name evidence="9" type="primary">mrpB_1</name>
    <name evidence="9" type="ORF">LOKO_02212</name>
</gene>
<evidence type="ECO:0000256" key="5">
    <source>
        <dbReference type="ARBA" id="ARBA00022989"/>
    </source>
</evidence>
<feature type="transmembrane region" description="Helical" evidence="7">
    <location>
        <begin position="118"/>
        <end position="138"/>
    </location>
</feature>
<proteinExistence type="inferred from homology"/>
<feature type="domain" description="Na+/H+ antiporter MnhB subunit-related protein" evidence="8">
    <location>
        <begin position="8"/>
        <end position="129"/>
    </location>
</feature>
<feature type="transmembrane region" description="Helical" evidence="7">
    <location>
        <begin position="73"/>
        <end position="91"/>
    </location>
</feature>
<evidence type="ECO:0000256" key="7">
    <source>
        <dbReference type="SAM" id="Phobius"/>
    </source>
</evidence>
<comment type="subcellular location">
    <subcellularLocation>
        <location evidence="1">Cell membrane</location>
        <topology evidence="1">Multi-pass membrane protein</topology>
    </subcellularLocation>
</comment>
<dbReference type="GO" id="GO:0005886">
    <property type="term" value="C:plasma membrane"/>
    <property type="evidence" value="ECO:0007669"/>
    <property type="project" value="UniProtKB-SubCell"/>
</dbReference>
<evidence type="ECO:0000256" key="6">
    <source>
        <dbReference type="ARBA" id="ARBA00023136"/>
    </source>
</evidence>
<keyword evidence="4 7" id="KW-0812">Transmembrane</keyword>
<dbReference type="InterPro" id="IPR007182">
    <property type="entry name" value="MnhB"/>
</dbReference>
<keyword evidence="6 7" id="KW-0472">Membrane</keyword>
<evidence type="ECO:0000313" key="9">
    <source>
        <dbReference type="EMBL" id="AMD01275.1"/>
    </source>
</evidence>
<keyword evidence="5 7" id="KW-1133">Transmembrane helix</keyword>
<dbReference type="InterPro" id="IPR050622">
    <property type="entry name" value="CPA3_antiporter_subunitB"/>
</dbReference>
<protein>
    <submittedName>
        <fullName evidence="9">Na(+)/H(+) antiporter subunit B</fullName>
    </submittedName>
</protein>
<feature type="transmembrane region" description="Helical" evidence="7">
    <location>
        <begin position="7"/>
        <end position="27"/>
    </location>
</feature>
<dbReference type="PATRIC" id="fig|507626.3.peg.2203"/>
<evidence type="ECO:0000256" key="1">
    <source>
        <dbReference type="ARBA" id="ARBA00004651"/>
    </source>
</evidence>
<organism evidence="9 10">
    <name type="scientific">Halomonas chromatireducens</name>
    <dbReference type="NCBI Taxonomy" id="507626"/>
    <lineage>
        <taxon>Bacteria</taxon>
        <taxon>Pseudomonadati</taxon>
        <taxon>Pseudomonadota</taxon>
        <taxon>Gammaproteobacteria</taxon>
        <taxon>Oceanospirillales</taxon>
        <taxon>Halomonadaceae</taxon>
        <taxon>Halomonas</taxon>
    </lineage>
</organism>
<evidence type="ECO:0000259" key="8">
    <source>
        <dbReference type="Pfam" id="PF04039"/>
    </source>
</evidence>
<dbReference type="EMBL" id="CP014226">
    <property type="protein sequence ID" value="AMD01275.1"/>
    <property type="molecule type" value="Genomic_DNA"/>
</dbReference>
<dbReference type="KEGG" id="hco:LOKO_02212"/>
<dbReference type="STRING" id="507626.LOKO_02212"/>
<name>A0A0X8HEQ7_9GAMM</name>
<dbReference type="OrthoDB" id="9798859at2"/>
<accession>A0A0X8HEQ7</accession>
<dbReference type="RefSeq" id="WP_043512876.1">
    <property type="nucleotide sequence ID" value="NZ_CP014226.1"/>
</dbReference>
<evidence type="ECO:0000256" key="4">
    <source>
        <dbReference type="ARBA" id="ARBA00022692"/>
    </source>
</evidence>
<reference evidence="9 10" key="2">
    <citation type="submission" date="2016-02" db="EMBL/GenBank/DDBJ databases">
        <authorList>
            <person name="Wen L."/>
            <person name="He K."/>
            <person name="Yang H."/>
        </authorList>
    </citation>
    <scope>NUCLEOTIDE SEQUENCE [LARGE SCALE GENOMIC DNA]</scope>
    <source>
        <strain evidence="9 10">AGD 8-3</strain>
    </source>
</reference>
<evidence type="ECO:0000313" key="10">
    <source>
        <dbReference type="Proteomes" id="UP000063387"/>
    </source>
</evidence>
<evidence type="ECO:0000256" key="2">
    <source>
        <dbReference type="ARBA" id="ARBA00009425"/>
    </source>
</evidence>
<comment type="similarity">
    <text evidence="2">Belongs to the CPA3 antiporters (TC 2.A.63) subunit B family.</text>
</comment>
<keyword evidence="3" id="KW-1003">Cell membrane</keyword>
<dbReference type="PANTHER" id="PTHR33932:SF4">
    <property type="entry name" value="NA(+)_H(+) ANTIPORTER SUBUNIT B"/>
    <property type="match status" value="1"/>
</dbReference>
<sequence>MVKSGTLILHTAARILMPLQLLFSVFLLLRGHDEPGGGFIAGLVAAGAFTLYLFAFGVSATREVLRMVDARDLIGMGLLLGMISVFPAWFMDQPFLTAQWWEIPGIDFKASSPLIFDVGVYLAVLGSVLAMVMTLMEVDKDEP</sequence>
<dbReference type="Pfam" id="PF04039">
    <property type="entry name" value="MnhB"/>
    <property type="match status" value="1"/>
</dbReference>
<dbReference type="PANTHER" id="PTHR33932">
    <property type="entry name" value="NA(+)/H(+) ANTIPORTER SUBUNIT B"/>
    <property type="match status" value="1"/>
</dbReference>
<evidence type="ECO:0000256" key="3">
    <source>
        <dbReference type="ARBA" id="ARBA00022475"/>
    </source>
</evidence>
<keyword evidence="10" id="KW-1185">Reference proteome</keyword>
<feature type="transmembrane region" description="Helical" evidence="7">
    <location>
        <begin position="39"/>
        <end position="61"/>
    </location>
</feature>